<dbReference type="RefSeq" id="WP_076793014.1">
    <property type="nucleotide sequence ID" value="NZ_MRBL01000017.1"/>
</dbReference>
<proteinExistence type="predicted"/>
<feature type="domain" description="DUF4467" evidence="3">
    <location>
        <begin position="24"/>
        <end position="118"/>
    </location>
</feature>
<evidence type="ECO:0000259" key="3">
    <source>
        <dbReference type="Pfam" id="PF14729"/>
    </source>
</evidence>
<evidence type="ECO:0000256" key="2">
    <source>
        <dbReference type="SAM" id="SignalP"/>
    </source>
</evidence>
<evidence type="ECO:0000313" key="5">
    <source>
        <dbReference type="Proteomes" id="UP000187046"/>
    </source>
</evidence>
<dbReference type="Gene3D" id="3.10.450.560">
    <property type="match status" value="1"/>
</dbReference>
<reference evidence="4 5" key="1">
    <citation type="submission" date="2016-12" db="EMBL/GenBank/DDBJ databases">
        <title>Bacillus phylogenomics.</title>
        <authorList>
            <person name="Dunlap C."/>
        </authorList>
    </citation>
    <scope>NUCLEOTIDE SEQUENCE [LARGE SCALE GENOMIC DNA]</scope>
    <source>
        <strain evidence="4 5">NRRL B-41327</strain>
    </source>
</reference>
<feature type="region of interest" description="Disordered" evidence="1">
    <location>
        <begin position="92"/>
        <end position="127"/>
    </location>
</feature>
<evidence type="ECO:0000313" key="4">
    <source>
        <dbReference type="EMBL" id="OMI26189.1"/>
    </source>
</evidence>
<name>A0ABX3I258_9BACI</name>
<dbReference type="Pfam" id="PF14729">
    <property type="entry name" value="DUF4467"/>
    <property type="match status" value="1"/>
</dbReference>
<keyword evidence="2" id="KW-0732">Signal</keyword>
<dbReference type="InterPro" id="IPR028075">
    <property type="entry name" value="DUF4467"/>
</dbReference>
<accession>A0ABX3I258</accession>
<feature type="signal peptide" evidence="2">
    <location>
        <begin position="1"/>
        <end position="20"/>
    </location>
</feature>
<organism evidence="4 5">
    <name type="scientific">Bacillus haynesii</name>
    <dbReference type="NCBI Taxonomy" id="1925021"/>
    <lineage>
        <taxon>Bacteria</taxon>
        <taxon>Bacillati</taxon>
        <taxon>Bacillota</taxon>
        <taxon>Bacilli</taxon>
        <taxon>Bacillales</taxon>
        <taxon>Bacillaceae</taxon>
        <taxon>Bacillus</taxon>
    </lineage>
</organism>
<gene>
    <name evidence="4" type="ORF">BTA31_15300</name>
</gene>
<dbReference type="EMBL" id="MRBL01000017">
    <property type="protein sequence ID" value="OMI26189.1"/>
    <property type="molecule type" value="Genomic_DNA"/>
</dbReference>
<evidence type="ECO:0000256" key="1">
    <source>
        <dbReference type="SAM" id="MobiDB-lite"/>
    </source>
</evidence>
<dbReference type="PROSITE" id="PS51257">
    <property type="entry name" value="PROKAR_LIPOPROTEIN"/>
    <property type="match status" value="1"/>
</dbReference>
<comment type="caution">
    <text evidence="4">The sequence shown here is derived from an EMBL/GenBank/DDBJ whole genome shotgun (WGS) entry which is preliminary data.</text>
</comment>
<dbReference type="Proteomes" id="UP000187046">
    <property type="component" value="Unassembled WGS sequence"/>
</dbReference>
<sequence>MRHVFIFLSLIMMFALTACGGNKYDEAIDKVISQEKKSLKEMNAGNEDFTRDNAVIRVYDGGKYIQFAFYMKNHSRELSTFKYYEKSGESYQKLDHMPGDGKGDRLGLDKKTPDYEENKGEETKLEN</sequence>
<feature type="chain" id="PRO_5046679326" description="DUF4467 domain-containing protein" evidence="2">
    <location>
        <begin position="21"/>
        <end position="127"/>
    </location>
</feature>
<protein>
    <recommendedName>
        <fullName evidence="3">DUF4467 domain-containing protein</fullName>
    </recommendedName>
</protein>
<keyword evidence="5" id="KW-1185">Reference proteome</keyword>